<dbReference type="Gene3D" id="3.30.70.330">
    <property type="match status" value="1"/>
</dbReference>
<protein>
    <recommendedName>
        <fullName evidence="4">RRM domain-containing protein</fullName>
    </recommendedName>
</protein>
<organism evidence="5 6">
    <name type="scientific">Cadophora malorum</name>
    <dbReference type="NCBI Taxonomy" id="108018"/>
    <lineage>
        <taxon>Eukaryota</taxon>
        <taxon>Fungi</taxon>
        <taxon>Dikarya</taxon>
        <taxon>Ascomycota</taxon>
        <taxon>Pezizomycotina</taxon>
        <taxon>Leotiomycetes</taxon>
        <taxon>Helotiales</taxon>
        <taxon>Ploettnerulaceae</taxon>
        <taxon>Cadophora</taxon>
    </lineage>
</organism>
<feature type="region of interest" description="Disordered" evidence="3">
    <location>
        <begin position="317"/>
        <end position="336"/>
    </location>
</feature>
<dbReference type="PANTHER" id="PTHR10501">
    <property type="entry name" value="U1 SMALL NUCLEAR RIBONUCLEOPROTEIN A/U2 SMALL NUCLEAR RIBONUCLEOPROTEIN B"/>
    <property type="match status" value="1"/>
</dbReference>
<dbReference type="Proteomes" id="UP000664132">
    <property type="component" value="Unassembled WGS sequence"/>
</dbReference>
<dbReference type="EMBL" id="JAFJYH010000014">
    <property type="protein sequence ID" value="KAG4425046.1"/>
    <property type="molecule type" value="Genomic_DNA"/>
</dbReference>
<reference evidence="5" key="1">
    <citation type="submission" date="2021-02" db="EMBL/GenBank/DDBJ databases">
        <title>Genome sequence Cadophora malorum strain M34.</title>
        <authorList>
            <person name="Stefanovic E."/>
            <person name="Vu D."/>
            <person name="Scully C."/>
            <person name="Dijksterhuis J."/>
            <person name="Roader J."/>
            <person name="Houbraken J."/>
        </authorList>
    </citation>
    <scope>NUCLEOTIDE SEQUENCE</scope>
    <source>
        <strain evidence="5">M34</strain>
    </source>
</reference>
<evidence type="ECO:0000313" key="6">
    <source>
        <dbReference type="Proteomes" id="UP000664132"/>
    </source>
</evidence>
<sequence>MDDVASSSGYEPSEEDTERQNLQDFDYDPSDYDAGHSSFDRLPTARFNTEDLNFDRYVQKRTHELRNFHDPQETFDAPQKPNTTEKDEIAPCLPGTDSVLDGSVERQSSEESNSPGEQACAATKEYRVGDKLLIADAGGGTVNVVTYKINELEPLEIENAASEISESTTSGVHKDDEDLGQSEPSKGKGPARPDEPTSTESPKRQPTDPSTSYQPCDTLSVGNLPLDVLEEELKELFSEQRGYRRMLFRTKASGPMCYVQFDDTFCAMKALFLLQGKPLRNSVNGGMRLGFSRYPLGVRSEPPVAAINSQIEVETLHEEAGDDAKRGREQDTEKQHFERSLAGRALRDFATKEDYESSIRQVWKAR</sequence>
<gene>
    <name evidence="5" type="ORF">IFR04_001816</name>
</gene>
<evidence type="ECO:0000256" key="2">
    <source>
        <dbReference type="PROSITE-ProRule" id="PRU00176"/>
    </source>
</evidence>
<proteinExistence type="predicted"/>
<name>A0A8H8BV17_9HELO</name>
<feature type="domain" description="RRM" evidence="4">
    <location>
        <begin position="217"/>
        <end position="294"/>
    </location>
</feature>
<dbReference type="Pfam" id="PF00076">
    <property type="entry name" value="RRM_1"/>
    <property type="match status" value="1"/>
</dbReference>
<dbReference type="InterPro" id="IPR012677">
    <property type="entry name" value="Nucleotide-bd_a/b_plait_sf"/>
</dbReference>
<feature type="compositionally biased region" description="Basic and acidic residues" evidence="3">
    <location>
        <begin position="63"/>
        <end position="72"/>
    </location>
</feature>
<feature type="region of interest" description="Disordered" evidence="3">
    <location>
        <begin position="1"/>
        <end position="41"/>
    </location>
</feature>
<feature type="compositionally biased region" description="Basic and acidic residues" evidence="3">
    <location>
        <begin position="191"/>
        <end position="206"/>
    </location>
</feature>
<dbReference type="InterPro" id="IPR000504">
    <property type="entry name" value="RRM_dom"/>
</dbReference>
<accession>A0A8H8BV17</accession>
<keyword evidence="1 2" id="KW-0694">RNA-binding</keyword>
<feature type="region of interest" description="Disordered" evidence="3">
    <location>
        <begin position="63"/>
        <end position="122"/>
    </location>
</feature>
<evidence type="ECO:0000313" key="5">
    <source>
        <dbReference type="EMBL" id="KAG4425046.1"/>
    </source>
</evidence>
<keyword evidence="6" id="KW-1185">Reference proteome</keyword>
<dbReference type="SMART" id="SM00360">
    <property type="entry name" value="RRM"/>
    <property type="match status" value="1"/>
</dbReference>
<dbReference type="PROSITE" id="PS50102">
    <property type="entry name" value="RRM"/>
    <property type="match status" value="1"/>
</dbReference>
<dbReference type="AlphaFoldDB" id="A0A8H8BV17"/>
<dbReference type="InterPro" id="IPR035979">
    <property type="entry name" value="RBD_domain_sf"/>
</dbReference>
<dbReference type="OrthoDB" id="431169at2759"/>
<comment type="caution">
    <text evidence="5">The sequence shown here is derived from an EMBL/GenBank/DDBJ whole genome shotgun (WGS) entry which is preliminary data.</text>
</comment>
<feature type="compositionally biased region" description="Polar residues" evidence="3">
    <location>
        <begin position="207"/>
        <end position="219"/>
    </location>
</feature>
<evidence type="ECO:0000256" key="1">
    <source>
        <dbReference type="ARBA" id="ARBA00022884"/>
    </source>
</evidence>
<dbReference type="SUPFAM" id="SSF54928">
    <property type="entry name" value="RNA-binding domain, RBD"/>
    <property type="match status" value="1"/>
</dbReference>
<feature type="region of interest" description="Disordered" evidence="3">
    <location>
        <begin position="162"/>
        <end position="219"/>
    </location>
</feature>
<feature type="compositionally biased region" description="Polar residues" evidence="3">
    <location>
        <begin position="1"/>
        <end position="10"/>
    </location>
</feature>
<evidence type="ECO:0000259" key="4">
    <source>
        <dbReference type="PROSITE" id="PS50102"/>
    </source>
</evidence>
<evidence type="ECO:0000256" key="3">
    <source>
        <dbReference type="SAM" id="MobiDB-lite"/>
    </source>
</evidence>
<dbReference type="GO" id="GO:0003723">
    <property type="term" value="F:RNA binding"/>
    <property type="evidence" value="ECO:0007669"/>
    <property type="project" value="UniProtKB-UniRule"/>
</dbReference>